<organism evidence="1 2">
    <name type="scientific">Cichorium intybus</name>
    <name type="common">Chicory</name>
    <dbReference type="NCBI Taxonomy" id="13427"/>
    <lineage>
        <taxon>Eukaryota</taxon>
        <taxon>Viridiplantae</taxon>
        <taxon>Streptophyta</taxon>
        <taxon>Embryophyta</taxon>
        <taxon>Tracheophyta</taxon>
        <taxon>Spermatophyta</taxon>
        <taxon>Magnoliopsida</taxon>
        <taxon>eudicotyledons</taxon>
        <taxon>Gunneridae</taxon>
        <taxon>Pentapetalae</taxon>
        <taxon>asterids</taxon>
        <taxon>campanulids</taxon>
        <taxon>Asterales</taxon>
        <taxon>Asteraceae</taxon>
        <taxon>Cichorioideae</taxon>
        <taxon>Cichorieae</taxon>
        <taxon>Cichoriinae</taxon>
        <taxon>Cichorium</taxon>
    </lineage>
</organism>
<proteinExistence type="predicted"/>
<comment type="caution">
    <text evidence="1">The sequence shown here is derived from an EMBL/GenBank/DDBJ whole genome shotgun (WGS) entry which is preliminary data.</text>
</comment>
<gene>
    <name evidence="1" type="ORF">L2E82_24464</name>
</gene>
<accession>A0ACB9E0U1</accession>
<evidence type="ECO:0000313" key="2">
    <source>
        <dbReference type="Proteomes" id="UP001055811"/>
    </source>
</evidence>
<reference evidence="2" key="1">
    <citation type="journal article" date="2022" name="Mol. Ecol. Resour.">
        <title>The genomes of chicory, endive, great burdock and yacon provide insights into Asteraceae palaeo-polyploidization history and plant inulin production.</title>
        <authorList>
            <person name="Fan W."/>
            <person name="Wang S."/>
            <person name="Wang H."/>
            <person name="Wang A."/>
            <person name="Jiang F."/>
            <person name="Liu H."/>
            <person name="Zhao H."/>
            <person name="Xu D."/>
            <person name="Zhang Y."/>
        </authorList>
    </citation>
    <scope>NUCLEOTIDE SEQUENCE [LARGE SCALE GENOMIC DNA]</scope>
    <source>
        <strain evidence="2">cv. Punajuju</strain>
    </source>
</reference>
<keyword evidence="2" id="KW-1185">Reference proteome</keyword>
<reference evidence="1 2" key="2">
    <citation type="journal article" date="2022" name="Mol. Ecol. Resour.">
        <title>The genomes of chicory, endive, great burdock and yacon provide insights into Asteraceae paleo-polyploidization history and plant inulin production.</title>
        <authorList>
            <person name="Fan W."/>
            <person name="Wang S."/>
            <person name="Wang H."/>
            <person name="Wang A."/>
            <person name="Jiang F."/>
            <person name="Liu H."/>
            <person name="Zhao H."/>
            <person name="Xu D."/>
            <person name="Zhang Y."/>
        </authorList>
    </citation>
    <scope>NUCLEOTIDE SEQUENCE [LARGE SCALE GENOMIC DNA]</scope>
    <source>
        <strain evidence="2">cv. Punajuju</strain>
        <tissue evidence="1">Leaves</tissue>
    </source>
</reference>
<dbReference type="Proteomes" id="UP001055811">
    <property type="component" value="Linkage Group LG04"/>
</dbReference>
<protein>
    <submittedName>
        <fullName evidence="1">Uncharacterized protein</fullName>
    </submittedName>
</protein>
<evidence type="ECO:0000313" key="1">
    <source>
        <dbReference type="EMBL" id="KAI3752432.1"/>
    </source>
</evidence>
<sequence>MEASPEGSSQPKLSRFFDLRPLNNQDFKPVESYAPRANVKFSLDIPLTLNGEKYFILLNPNPSILKNRRDVELKLRIQDFHHMLTLPINRVRNTETIIRGNLGHVLSTYVKPRLKWIPDLHEQLKEAANQLGGANKATLKISFETNGNSRAYFVPFEESSSGTNMPTRIPFNG</sequence>
<name>A0ACB9E0U1_CICIN</name>
<dbReference type="EMBL" id="CM042012">
    <property type="protein sequence ID" value="KAI3752432.1"/>
    <property type="molecule type" value="Genomic_DNA"/>
</dbReference>